<dbReference type="Pfam" id="PF16347">
    <property type="entry name" value="SGSH_C"/>
    <property type="match status" value="1"/>
</dbReference>
<dbReference type="InterPro" id="IPR017850">
    <property type="entry name" value="Alkaline_phosphatase_core_sf"/>
</dbReference>
<dbReference type="PANTHER" id="PTHR43108">
    <property type="entry name" value="N-ACETYLGLUCOSAMINE-6-SULFATASE FAMILY MEMBER"/>
    <property type="match status" value="1"/>
</dbReference>
<dbReference type="GO" id="GO:0016787">
    <property type="term" value="F:hydrolase activity"/>
    <property type="evidence" value="ECO:0007669"/>
    <property type="project" value="UniProtKB-KW"/>
</dbReference>
<evidence type="ECO:0000313" key="4">
    <source>
        <dbReference type="EMBL" id="VGO21925.1"/>
    </source>
</evidence>
<sequence length="515" mass="59426">MNRRSFLATSAVAAALPALGKSAKRPNILWIYCDDHSHNAISAYGESHITRIAKTPNIDRIAQKGTVFQNSFVTNSICGPCRAVILTGKHSHINGFKANGNRFNGDQQTFPKLLQKAGYETVVIGKWHLKSEPQGFNNWEILPGQGHYYNPDFITEKGTHQETGYVTDLITDKGLDWIKNERDPDKPFMMMLQHKAPHREWSPPANKLSLYDDVDFPEPPTLFDDYEGRGSPAHTQDMMIKSSMDLTDLKLHDSTPPNDDPESRECKRWKEIYMRTNPGQRNAWDAAYQPKNKAFREANPDGRDLIRWKYQRYVKDYMRCISSVDDNVGRVLDFLEESGLAENTVVMYSSDQSFYLGEHGWFDKRFMYEESVRTPLLGYWPGQTPAGSNSEAMVQNLDMAQTFLDIAGVPEPGDMQGQSLVPLLKGESPKKWRTSIYYQYHQIAKSIHHVQPHYGVRTDRYKLIHFNDVDEWELYDLEKDPHELKSEYANPEYAKTVRKMKAELKRLRREYRVEA</sequence>
<keyword evidence="2" id="KW-0378">Hydrolase</keyword>
<evidence type="ECO:0000256" key="1">
    <source>
        <dbReference type="ARBA" id="ARBA00008779"/>
    </source>
</evidence>
<comment type="similarity">
    <text evidence="1">Belongs to the sulfatase family.</text>
</comment>
<evidence type="ECO:0000256" key="2">
    <source>
        <dbReference type="ARBA" id="ARBA00022801"/>
    </source>
</evidence>
<dbReference type="PROSITE" id="PS00149">
    <property type="entry name" value="SULFATASE_2"/>
    <property type="match status" value="1"/>
</dbReference>
<dbReference type="SUPFAM" id="SSF53649">
    <property type="entry name" value="Alkaline phosphatase-like"/>
    <property type="match status" value="1"/>
</dbReference>
<proteinExistence type="inferred from homology"/>
<dbReference type="RefSeq" id="WP_136063353.1">
    <property type="nucleotide sequence ID" value="NZ_CAAHFH010000002.1"/>
</dbReference>
<feature type="domain" description="N-sulphoglucosamine sulphohydrolase C-terminal" evidence="3">
    <location>
        <begin position="357"/>
        <end position="509"/>
    </location>
</feature>
<name>A0A6C2UNU2_9BACT</name>
<evidence type="ECO:0000259" key="3">
    <source>
        <dbReference type="Pfam" id="PF16347"/>
    </source>
</evidence>
<dbReference type="EMBL" id="CAAHFH010000002">
    <property type="protein sequence ID" value="VGO21925.1"/>
    <property type="molecule type" value="Genomic_DNA"/>
</dbReference>
<dbReference type="InterPro" id="IPR032506">
    <property type="entry name" value="SGSH_C"/>
</dbReference>
<evidence type="ECO:0000313" key="5">
    <source>
        <dbReference type="Proteomes" id="UP000346198"/>
    </source>
</evidence>
<organism evidence="4 5">
    <name type="scientific">Pontiella sulfatireligans</name>
    <dbReference type="NCBI Taxonomy" id="2750658"/>
    <lineage>
        <taxon>Bacteria</taxon>
        <taxon>Pseudomonadati</taxon>
        <taxon>Kiritimatiellota</taxon>
        <taxon>Kiritimatiellia</taxon>
        <taxon>Kiritimatiellales</taxon>
        <taxon>Pontiellaceae</taxon>
        <taxon>Pontiella</taxon>
    </lineage>
</organism>
<dbReference type="CDD" id="cd16031">
    <property type="entry name" value="G6S_like"/>
    <property type="match status" value="1"/>
</dbReference>
<protein>
    <submittedName>
        <fullName evidence="4">Arylsulfatase</fullName>
    </submittedName>
</protein>
<dbReference type="Proteomes" id="UP000346198">
    <property type="component" value="Unassembled WGS sequence"/>
</dbReference>
<reference evidence="4 5" key="1">
    <citation type="submission" date="2019-04" db="EMBL/GenBank/DDBJ databases">
        <authorList>
            <person name="Van Vliet M D."/>
        </authorList>
    </citation>
    <scope>NUCLEOTIDE SEQUENCE [LARGE SCALE GENOMIC DNA]</scope>
    <source>
        <strain evidence="4 5">F21</strain>
    </source>
</reference>
<dbReference type="Gene3D" id="3.40.720.10">
    <property type="entry name" value="Alkaline Phosphatase, subunit A"/>
    <property type="match status" value="1"/>
</dbReference>
<dbReference type="AlphaFoldDB" id="A0A6C2UNU2"/>
<keyword evidence="5" id="KW-1185">Reference proteome</keyword>
<dbReference type="InterPro" id="IPR024607">
    <property type="entry name" value="Sulfatase_CS"/>
</dbReference>
<accession>A0A6C2UNU2</accession>
<gene>
    <name evidence="4" type="primary">atsA_223</name>
    <name evidence="4" type="ORF">SCARR_04005</name>
</gene>
<dbReference type="PANTHER" id="PTHR43108:SF6">
    <property type="entry name" value="N-SULPHOGLUCOSAMINE SULPHOHYDROLASE"/>
    <property type="match status" value="1"/>
</dbReference>